<dbReference type="AlphaFoldDB" id="A0A930B605"/>
<keyword evidence="5 9" id="KW-0812">Transmembrane</keyword>
<keyword evidence="6 9" id="KW-1133">Transmembrane helix</keyword>
<evidence type="ECO:0000256" key="3">
    <source>
        <dbReference type="ARBA" id="ARBA00022449"/>
    </source>
</evidence>
<evidence type="ECO:0000313" key="11">
    <source>
        <dbReference type="EMBL" id="MBF1129518.1"/>
    </source>
</evidence>
<feature type="transmembrane region" description="Helical" evidence="9">
    <location>
        <begin position="106"/>
        <end position="126"/>
    </location>
</feature>
<evidence type="ECO:0000256" key="9">
    <source>
        <dbReference type="SAM" id="Phobius"/>
    </source>
</evidence>
<evidence type="ECO:0000256" key="1">
    <source>
        <dbReference type="ARBA" id="ARBA00004651"/>
    </source>
</evidence>
<keyword evidence="7 9" id="KW-0472">Membrane</keyword>
<comment type="caution">
    <text evidence="11">The sequence shown here is derived from an EMBL/GenBank/DDBJ whole genome shotgun (WGS) entry which is preliminary data.</text>
</comment>
<feature type="transmembrane region" description="Helical" evidence="9">
    <location>
        <begin position="23"/>
        <end position="47"/>
    </location>
</feature>
<dbReference type="GO" id="GO:0015297">
    <property type="term" value="F:antiporter activity"/>
    <property type="evidence" value="ECO:0007669"/>
    <property type="project" value="UniProtKB-KW"/>
</dbReference>
<dbReference type="PANTHER" id="PTHR33451:SF4">
    <property type="entry name" value="NA+_H+ ANTIPORTER"/>
    <property type="match status" value="1"/>
</dbReference>
<feature type="non-terminal residue" evidence="11">
    <location>
        <position position="1"/>
    </location>
</feature>
<comment type="subcellular location">
    <subcellularLocation>
        <location evidence="1">Cell membrane</location>
        <topology evidence="1">Multi-pass membrane protein</topology>
    </subcellularLocation>
</comment>
<dbReference type="GO" id="GO:0005886">
    <property type="term" value="C:plasma membrane"/>
    <property type="evidence" value="ECO:0007669"/>
    <property type="project" value="UniProtKB-SubCell"/>
</dbReference>
<dbReference type="Pfam" id="PF03553">
    <property type="entry name" value="Na_H_antiporter"/>
    <property type="match status" value="1"/>
</dbReference>
<feature type="domain" description="Na+/H+ antiporter NhaC-like C-terminal" evidence="10">
    <location>
        <begin position="10"/>
        <end position="161"/>
    </location>
</feature>
<dbReference type="EMBL" id="JABZMK010000029">
    <property type="protein sequence ID" value="MBF1129518.1"/>
    <property type="molecule type" value="Genomic_DNA"/>
</dbReference>
<evidence type="ECO:0000256" key="4">
    <source>
        <dbReference type="ARBA" id="ARBA00022475"/>
    </source>
</evidence>
<accession>A0A930B605</accession>
<proteinExistence type="inferred from homology"/>
<comment type="similarity">
    <text evidence="8">Belongs to the NhaC Na(+)/H(+) (TC 2.A.35) antiporter family.</text>
</comment>
<dbReference type="PANTHER" id="PTHR33451">
    <property type="entry name" value="MALATE-2H(+)/NA(+)-LACTATE ANTIPORTER"/>
    <property type="match status" value="1"/>
</dbReference>
<evidence type="ECO:0000256" key="8">
    <source>
        <dbReference type="ARBA" id="ARBA00038435"/>
    </source>
</evidence>
<evidence type="ECO:0000256" key="7">
    <source>
        <dbReference type="ARBA" id="ARBA00023136"/>
    </source>
</evidence>
<sequence length="177" mass="19067">SAELTVITFAQNIWNGFMGMGEAFFLALFCGGISEMIAYYGGIEWLISKLRKMIKGNKSAQMGIAALVSLTDCATANNTVAIIISGGVAKDISNEYGIDSRRSASLLDIFSCVFQGIIPYGAQLLTASALASKNGTVINAMEIIPHMWYCWLLAIFGILSIYIPYADGGLKKESVKE</sequence>
<evidence type="ECO:0000259" key="10">
    <source>
        <dbReference type="Pfam" id="PF03553"/>
    </source>
</evidence>
<name>A0A930B605_9FIRM</name>
<gene>
    <name evidence="11" type="ORF">HXL70_05660</name>
</gene>
<feature type="transmembrane region" description="Helical" evidence="9">
    <location>
        <begin position="146"/>
        <end position="166"/>
    </location>
</feature>
<evidence type="ECO:0000313" key="12">
    <source>
        <dbReference type="Proteomes" id="UP000757890"/>
    </source>
</evidence>
<dbReference type="InterPro" id="IPR052180">
    <property type="entry name" value="NhaC_Na-H+_Antiporter"/>
</dbReference>
<dbReference type="InterPro" id="IPR018461">
    <property type="entry name" value="Na/H_Antiport_NhaC-like_C"/>
</dbReference>
<dbReference type="Proteomes" id="UP000757890">
    <property type="component" value="Unassembled WGS sequence"/>
</dbReference>
<keyword evidence="2" id="KW-0813">Transport</keyword>
<organism evidence="11 12">
    <name type="scientific">Dialister invisus</name>
    <dbReference type="NCBI Taxonomy" id="218538"/>
    <lineage>
        <taxon>Bacteria</taxon>
        <taxon>Bacillati</taxon>
        <taxon>Bacillota</taxon>
        <taxon>Negativicutes</taxon>
        <taxon>Veillonellales</taxon>
        <taxon>Veillonellaceae</taxon>
        <taxon>Dialister</taxon>
    </lineage>
</organism>
<keyword evidence="4" id="KW-1003">Cell membrane</keyword>
<evidence type="ECO:0000256" key="2">
    <source>
        <dbReference type="ARBA" id="ARBA00022448"/>
    </source>
</evidence>
<evidence type="ECO:0000256" key="6">
    <source>
        <dbReference type="ARBA" id="ARBA00022989"/>
    </source>
</evidence>
<keyword evidence="3" id="KW-0050">Antiport</keyword>
<reference evidence="11" key="1">
    <citation type="submission" date="2020-04" db="EMBL/GenBank/DDBJ databases">
        <title>Deep metagenomics examines the oral microbiome during advanced dental caries in children, revealing novel taxa and co-occurrences with host molecules.</title>
        <authorList>
            <person name="Baker J.L."/>
            <person name="Morton J.T."/>
            <person name="Dinis M."/>
            <person name="Alvarez R."/>
            <person name="Tran N.C."/>
            <person name="Knight R."/>
            <person name="Edlund A."/>
        </authorList>
    </citation>
    <scope>NUCLEOTIDE SEQUENCE</scope>
    <source>
        <strain evidence="11">JCVI_32_bin.14</strain>
    </source>
</reference>
<protein>
    <submittedName>
        <fullName evidence="11">Na+/H+ antiporter NhaC family protein</fullName>
    </submittedName>
</protein>
<evidence type="ECO:0000256" key="5">
    <source>
        <dbReference type="ARBA" id="ARBA00022692"/>
    </source>
</evidence>